<keyword evidence="2" id="KW-0813">Transport</keyword>
<keyword evidence="5 7" id="KW-1133">Transmembrane helix</keyword>
<dbReference type="PANTHER" id="PTHR43227">
    <property type="entry name" value="BLL4140 PROTEIN"/>
    <property type="match status" value="1"/>
</dbReference>
<evidence type="ECO:0008006" key="10">
    <source>
        <dbReference type="Google" id="ProtNLM"/>
    </source>
</evidence>
<evidence type="ECO:0000256" key="6">
    <source>
        <dbReference type="ARBA" id="ARBA00023136"/>
    </source>
</evidence>
<name>A0ABQ6JP56_9ACTN</name>
<dbReference type="Proteomes" id="UP001157017">
    <property type="component" value="Unassembled WGS sequence"/>
</dbReference>
<evidence type="ECO:0000256" key="3">
    <source>
        <dbReference type="ARBA" id="ARBA00022475"/>
    </source>
</evidence>
<evidence type="ECO:0000256" key="5">
    <source>
        <dbReference type="ARBA" id="ARBA00022989"/>
    </source>
</evidence>
<reference evidence="9" key="1">
    <citation type="journal article" date="2019" name="Int. J. Syst. Evol. Microbiol.">
        <title>The Global Catalogue of Microorganisms (GCM) 10K type strain sequencing project: providing services to taxonomists for standard genome sequencing and annotation.</title>
        <authorList>
            <consortium name="The Broad Institute Genomics Platform"/>
            <consortium name="The Broad Institute Genome Sequencing Center for Infectious Disease"/>
            <person name="Wu L."/>
            <person name="Ma J."/>
        </authorList>
    </citation>
    <scope>NUCLEOTIDE SEQUENCE [LARGE SCALE GENOMIC DNA]</scope>
    <source>
        <strain evidence="9">NBRC 108730</strain>
    </source>
</reference>
<proteinExistence type="predicted"/>
<keyword evidence="3" id="KW-1003">Cell membrane</keyword>
<accession>A0ABQ6JP56</accession>
<protein>
    <recommendedName>
        <fullName evidence="10">ABC transmembrane type-1 domain-containing protein</fullName>
    </recommendedName>
</protein>
<dbReference type="EMBL" id="BSUZ01000001">
    <property type="protein sequence ID" value="GMA89163.1"/>
    <property type="molecule type" value="Genomic_DNA"/>
</dbReference>
<comment type="caution">
    <text evidence="8">The sequence shown here is derived from an EMBL/GenBank/DDBJ whole genome shotgun (WGS) entry which is preliminary data.</text>
</comment>
<sequence>MLRIVTVLQVIWDLRVFTQIFALQDAGGITSRTSTLGVYVYQVGVAQGRFDVGSAIAVVMVVIMLVASAAYVRQTLREEQP</sequence>
<evidence type="ECO:0000256" key="4">
    <source>
        <dbReference type="ARBA" id="ARBA00022692"/>
    </source>
</evidence>
<dbReference type="InterPro" id="IPR050809">
    <property type="entry name" value="UgpAE/MalFG_permease"/>
</dbReference>
<keyword evidence="9" id="KW-1185">Reference proteome</keyword>
<evidence type="ECO:0000313" key="9">
    <source>
        <dbReference type="Proteomes" id="UP001157017"/>
    </source>
</evidence>
<evidence type="ECO:0000256" key="1">
    <source>
        <dbReference type="ARBA" id="ARBA00004651"/>
    </source>
</evidence>
<gene>
    <name evidence="8" type="ORF">GCM10025868_44130</name>
</gene>
<dbReference type="SUPFAM" id="SSF161098">
    <property type="entry name" value="MetI-like"/>
    <property type="match status" value="1"/>
</dbReference>
<comment type="subcellular location">
    <subcellularLocation>
        <location evidence="1">Cell membrane</location>
        <topology evidence="1">Multi-pass membrane protein</topology>
    </subcellularLocation>
</comment>
<evidence type="ECO:0000256" key="2">
    <source>
        <dbReference type="ARBA" id="ARBA00022448"/>
    </source>
</evidence>
<keyword evidence="6 7" id="KW-0472">Membrane</keyword>
<dbReference type="PANTHER" id="PTHR43227:SF8">
    <property type="entry name" value="DIACETYLCHITOBIOSE UPTAKE SYSTEM PERMEASE PROTEIN DASB"/>
    <property type="match status" value="1"/>
</dbReference>
<evidence type="ECO:0000256" key="7">
    <source>
        <dbReference type="SAM" id="Phobius"/>
    </source>
</evidence>
<dbReference type="Gene3D" id="1.10.3720.10">
    <property type="entry name" value="MetI-like"/>
    <property type="match status" value="1"/>
</dbReference>
<feature type="transmembrane region" description="Helical" evidence="7">
    <location>
        <begin position="52"/>
        <end position="72"/>
    </location>
</feature>
<evidence type="ECO:0000313" key="8">
    <source>
        <dbReference type="EMBL" id="GMA89163.1"/>
    </source>
</evidence>
<organism evidence="8 9">
    <name type="scientific">Angustibacter aerolatus</name>
    <dbReference type="NCBI Taxonomy" id="1162965"/>
    <lineage>
        <taxon>Bacteria</taxon>
        <taxon>Bacillati</taxon>
        <taxon>Actinomycetota</taxon>
        <taxon>Actinomycetes</taxon>
        <taxon>Kineosporiales</taxon>
        <taxon>Kineosporiaceae</taxon>
    </lineage>
</organism>
<dbReference type="InterPro" id="IPR035906">
    <property type="entry name" value="MetI-like_sf"/>
</dbReference>
<keyword evidence="4 7" id="KW-0812">Transmembrane</keyword>